<proteinExistence type="inferred from homology"/>
<evidence type="ECO:0000256" key="1">
    <source>
        <dbReference type="ARBA" id="ARBA00001947"/>
    </source>
</evidence>
<evidence type="ECO:0000259" key="8">
    <source>
        <dbReference type="Pfam" id="PF02163"/>
    </source>
</evidence>
<gene>
    <name evidence="9" type="ORF">D7024_05125</name>
</gene>
<accession>A0A494X0M8</accession>
<comment type="similarity">
    <text evidence="3">Belongs to the peptidase M50B family.</text>
</comment>
<feature type="transmembrane region" description="Helical" evidence="7">
    <location>
        <begin position="85"/>
        <end position="106"/>
    </location>
</feature>
<name>A0A494X0M8_9FIRM</name>
<dbReference type="GO" id="GO:0006508">
    <property type="term" value="P:proteolysis"/>
    <property type="evidence" value="ECO:0007669"/>
    <property type="project" value="InterPro"/>
</dbReference>
<protein>
    <recommendedName>
        <fullName evidence="8">Peptidase M50 domain-containing protein</fullName>
    </recommendedName>
</protein>
<reference evidence="9 10" key="1">
    <citation type="submission" date="2018-10" db="EMBL/GenBank/DDBJ databases">
        <authorList>
            <person name="Grouzdev D.S."/>
            <person name="Krutkina M.S."/>
            <person name="Tourova T.P."/>
            <person name="Nazina T.N."/>
        </authorList>
    </citation>
    <scope>NUCLEOTIDE SEQUENCE [LARGE SCALE GENOMIC DNA]</scope>
    <source>
        <strain evidence="9 10">435</strain>
    </source>
</reference>
<sequence length="158" mass="17431">MVEILAFIVSMLMGHYLAIFLHEIGHACVYFSLGIPVTRVNVGSGRILFSIKVRDAVFRFRLFPDGGNCTRFTEPEMPSPFGPRLFLPFIGGPVANAVFFGIFYFFAGHAAGVCKIVLLGFSFANLNSFVTNMIPISAFTSTLTVKAGFRLHQLLKTQ</sequence>
<keyword evidence="4 7" id="KW-0812">Transmembrane</keyword>
<comment type="subcellular location">
    <subcellularLocation>
        <location evidence="2">Membrane</location>
        <topology evidence="2">Multi-pass membrane protein</topology>
    </subcellularLocation>
</comment>
<keyword evidence="10" id="KW-1185">Reference proteome</keyword>
<dbReference type="Pfam" id="PF02163">
    <property type="entry name" value="Peptidase_M50"/>
    <property type="match status" value="1"/>
</dbReference>
<evidence type="ECO:0000313" key="10">
    <source>
        <dbReference type="Proteomes" id="UP000271256"/>
    </source>
</evidence>
<feature type="transmembrane region" description="Helical" evidence="7">
    <location>
        <begin position="12"/>
        <end position="33"/>
    </location>
</feature>
<keyword evidence="5 7" id="KW-1133">Transmembrane helix</keyword>
<dbReference type="EMBL" id="RBWE01000001">
    <property type="protein sequence ID" value="RKO66384.1"/>
    <property type="molecule type" value="Genomic_DNA"/>
</dbReference>
<feature type="domain" description="Peptidase M50" evidence="8">
    <location>
        <begin position="16"/>
        <end position="112"/>
    </location>
</feature>
<evidence type="ECO:0000256" key="4">
    <source>
        <dbReference type="ARBA" id="ARBA00022692"/>
    </source>
</evidence>
<evidence type="ECO:0000256" key="2">
    <source>
        <dbReference type="ARBA" id="ARBA00004141"/>
    </source>
</evidence>
<dbReference type="AlphaFoldDB" id="A0A494X0M8"/>
<evidence type="ECO:0000313" key="9">
    <source>
        <dbReference type="EMBL" id="RKO66384.1"/>
    </source>
</evidence>
<evidence type="ECO:0000256" key="6">
    <source>
        <dbReference type="ARBA" id="ARBA00023136"/>
    </source>
</evidence>
<dbReference type="Proteomes" id="UP000271256">
    <property type="component" value="Unassembled WGS sequence"/>
</dbReference>
<keyword evidence="6 7" id="KW-0472">Membrane</keyword>
<evidence type="ECO:0000256" key="7">
    <source>
        <dbReference type="SAM" id="Phobius"/>
    </source>
</evidence>
<evidence type="ECO:0000256" key="3">
    <source>
        <dbReference type="ARBA" id="ARBA00007931"/>
    </source>
</evidence>
<dbReference type="InterPro" id="IPR008915">
    <property type="entry name" value="Peptidase_M50"/>
</dbReference>
<evidence type="ECO:0000256" key="5">
    <source>
        <dbReference type="ARBA" id="ARBA00022989"/>
    </source>
</evidence>
<dbReference type="RefSeq" id="WP_121450820.1">
    <property type="nucleotide sequence ID" value="NZ_RBWE01000001.1"/>
</dbReference>
<dbReference type="GO" id="GO:0016020">
    <property type="term" value="C:membrane"/>
    <property type="evidence" value="ECO:0007669"/>
    <property type="project" value="UniProtKB-SubCell"/>
</dbReference>
<comment type="cofactor">
    <cofactor evidence="1">
        <name>Zn(2+)</name>
        <dbReference type="ChEBI" id="CHEBI:29105"/>
    </cofactor>
</comment>
<organism evidence="9 10">
    <name type="scientific">Desulfofundulus salinus</name>
    <dbReference type="NCBI Taxonomy" id="2419843"/>
    <lineage>
        <taxon>Bacteria</taxon>
        <taxon>Bacillati</taxon>
        <taxon>Bacillota</taxon>
        <taxon>Clostridia</taxon>
        <taxon>Eubacteriales</taxon>
        <taxon>Peptococcaceae</taxon>
        <taxon>Desulfofundulus</taxon>
    </lineage>
</organism>
<dbReference type="OrthoDB" id="849477at2"/>
<comment type="caution">
    <text evidence="9">The sequence shown here is derived from an EMBL/GenBank/DDBJ whole genome shotgun (WGS) entry which is preliminary data.</text>
</comment>